<dbReference type="InterPro" id="IPR018211">
    <property type="entry name" value="ADH_Fe_CS"/>
</dbReference>
<keyword evidence="8" id="KW-0443">Lipid metabolism</keyword>
<keyword evidence="5" id="KW-0521">NADP</keyword>
<dbReference type="RefSeq" id="WP_407349734.1">
    <property type="nucleotide sequence ID" value="NZ_CP136864.1"/>
</dbReference>
<keyword evidence="7" id="KW-0520">NAD</keyword>
<keyword evidence="6 12" id="KW-0560">Oxidoreductase</keyword>
<dbReference type="Pfam" id="PF13685">
    <property type="entry name" value="Fe-ADH_2"/>
    <property type="match status" value="1"/>
</dbReference>
<gene>
    <name evidence="12" type="ORF">R0135_07990</name>
</gene>
<dbReference type="SUPFAM" id="SSF56796">
    <property type="entry name" value="Dehydroquinate synthase-like"/>
    <property type="match status" value="1"/>
</dbReference>
<feature type="region of interest" description="Disordered" evidence="11">
    <location>
        <begin position="1"/>
        <end position="22"/>
    </location>
</feature>
<evidence type="ECO:0000256" key="6">
    <source>
        <dbReference type="ARBA" id="ARBA00023002"/>
    </source>
</evidence>
<dbReference type="EMBL" id="CP136864">
    <property type="protein sequence ID" value="WOJ95101.1"/>
    <property type="molecule type" value="Genomic_DNA"/>
</dbReference>
<dbReference type="InterPro" id="IPR016205">
    <property type="entry name" value="Glycerol_DH"/>
</dbReference>
<dbReference type="Gene3D" id="3.40.50.1970">
    <property type="match status" value="1"/>
</dbReference>
<dbReference type="InterPro" id="IPR032837">
    <property type="entry name" value="G1PDH"/>
</dbReference>
<keyword evidence="2" id="KW-0963">Cytoplasm</keyword>
<name>A0ABZ0IAJ7_9GAMM</name>
<organism evidence="12 13">
    <name type="scientific">Congregibacter variabilis</name>
    <dbReference type="NCBI Taxonomy" id="3081200"/>
    <lineage>
        <taxon>Bacteria</taxon>
        <taxon>Pseudomonadati</taxon>
        <taxon>Pseudomonadota</taxon>
        <taxon>Gammaproteobacteria</taxon>
        <taxon>Cellvibrionales</taxon>
        <taxon>Halieaceae</taxon>
        <taxon>Congregibacter</taxon>
    </lineage>
</organism>
<reference evidence="12 13" key="1">
    <citation type="submission" date="2023-10" db="EMBL/GenBank/DDBJ databases">
        <title>Two novel species belonging to the OM43/NOR5 clade.</title>
        <authorList>
            <person name="Park M."/>
        </authorList>
    </citation>
    <scope>NUCLEOTIDE SEQUENCE [LARGE SCALE GENOMIC DNA]</scope>
    <source>
        <strain evidence="12 13">IMCC43200</strain>
    </source>
</reference>
<dbReference type="CDD" id="cd08170">
    <property type="entry name" value="GlyDH"/>
    <property type="match status" value="1"/>
</dbReference>
<evidence type="ECO:0000256" key="1">
    <source>
        <dbReference type="ARBA" id="ARBA00007358"/>
    </source>
</evidence>
<evidence type="ECO:0000256" key="4">
    <source>
        <dbReference type="ARBA" id="ARBA00022723"/>
    </source>
</evidence>
<evidence type="ECO:0000313" key="13">
    <source>
        <dbReference type="Proteomes" id="UP001626537"/>
    </source>
</evidence>
<dbReference type="PANTHER" id="PTHR43616:SF5">
    <property type="entry name" value="GLYCEROL DEHYDROGENASE 1"/>
    <property type="match status" value="1"/>
</dbReference>
<keyword evidence="10" id="KW-1208">Phospholipid metabolism</keyword>
<accession>A0ABZ0IAJ7</accession>
<keyword evidence="3" id="KW-0444">Lipid biosynthesis</keyword>
<dbReference type="GO" id="GO:0008888">
    <property type="term" value="F:glycerol dehydrogenase (NAD+) activity"/>
    <property type="evidence" value="ECO:0007669"/>
    <property type="project" value="UniProtKB-EC"/>
</dbReference>
<dbReference type="Gene3D" id="1.20.1090.10">
    <property type="entry name" value="Dehydroquinate synthase-like - alpha domain"/>
    <property type="match status" value="1"/>
</dbReference>
<dbReference type="EC" id="1.1.1.6" evidence="12"/>
<keyword evidence="13" id="KW-1185">Reference proteome</keyword>
<sequence length="416" mass="43357">MSDKHQDLNEGASEPGNDEQGGELELFALPTTSQSMPRVFGSPRRYVQAPGVIAQTGAYLGKLGFESCAVLLSARSQRAEGAVLLKSLADAGVPATILTFGGECSFAEIESHADVLRAQETPPATVIALGGGKVVDAGKCIAHRLNVPAVVVPSLASNDAPCSAASVIYTPEGVSETFEVFAENPALVLVDTAVIAAAPARYLVAGMGDAMATWYEARACSLNPNAFTTFGASPTLAGAAIAELCAKTIYADGEAALEALATGVIDDALERIVEANTLLSGIGFECGGLAASHGFAQAYTVIEHVHQRYLHGEMVAMGVLAQLALEGWDDEARRATEFFAQIGLPVHLGQLSLSPDDHSSIEAVVTAALEFPFMANMPQEVTAEKLHAAILTADTLGREVIEARGHAAYLEIHGDD</sequence>
<evidence type="ECO:0000256" key="10">
    <source>
        <dbReference type="ARBA" id="ARBA00023264"/>
    </source>
</evidence>
<dbReference type="NCBIfam" id="NF006941">
    <property type="entry name" value="PRK09423.1"/>
    <property type="match status" value="1"/>
</dbReference>
<evidence type="ECO:0000256" key="5">
    <source>
        <dbReference type="ARBA" id="ARBA00022857"/>
    </source>
</evidence>
<proteinExistence type="inferred from homology"/>
<evidence type="ECO:0000256" key="3">
    <source>
        <dbReference type="ARBA" id="ARBA00022516"/>
    </source>
</evidence>
<keyword evidence="9" id="KW-0594">Phospholipid biosynthesis</keyword>
<protein>
    <submittedName>
        <fullName evidence="12">Glycerol dehydrogenase</fullName>
        <ecNumber evidence="12">1.1.1.6</ecNumber>
    </submittedName>
</protein>
<keyword evidence="4" id="KW-0479">Metal-binding</keyword>
<evidence type="ECO:0000256" key="8">
    <source>
        <dbReference type="ARBA" id="ARBA00023098"/>
    </source>
</evidence>
<dbReference type="PROSITE" id="PS00913">
    <property type="entry name" value="ADH_IRON_1"/>
    <property type="match status" value="1"/>
</dbReference>
<evidence type="ECO:0000256" key="9">
    <source>
        <dbReference type="ARBA" id="ARBA00023209"/>
    </source>
</evidence>
<dbReference type="Proteomes" id="UP001626537">
    <property type="component" value="Chromosome"/>
</dbReference>
<evidence type="ECO:0000256" key="11">
    <source>
        <dbReference type="SAM" id="MobiDB-lite"/>
    </source>
</evidence>
<evidence type="ECO:0000313" key="12">
    <source>
        <dbReference type="EMBL" id="WOJ95101.1"/>
    </source>
</evidence>
<evidence type="ECO:0000256" key="2">
    <source>
        <dbReference type="ARBA" id="ARBA00022490"/>
    </source>
</evidence>
<evidence type="ECO:0000256" key="7">
    <source>
        <dbReference type="ARBA" id="ARBA00023027"/>
    </source>
</evidence>
<comment type="similarity">
    <text evidence="1">Belongs to the iron-containing alcohol dehydrogenase family.</text>
</comment>
<dbReference type="PANTHER" id="PTHR43616">
    <property type="entry name" value="GLYCEROL DEHYDROGENASE"/>
    <property type="match status" value="1"/>
</dbReference>